<evidence type="ECO:0000313" key="2">
    <source>
        <dbReference type="Proteomes" id="UP000243378"/>
    </source>
</evidence>
<accession>A0A1G7JTQ7</accession>
<reference evidence="1 2" key="1">
    <citation type="submission" date="2016-10" db="EMBL/GenBank/DDBJ databases">
        <authorList>
            <person name="de Groot N.N."/>
        </authorList>
    </citation>
    <scope>NUCLEOTIDE SEQUENCE [LARGE SCALE GENOMIC DNA]</scope>
    <source>
        <strain evidence="1 2">LMG 25475</strain>
    </source>
</reference>
<protein>
    <submittedName>
        <fullName evidence="1">Uncharacterized protein</fullName>
    </submittedName>
</protein>
<evidence type="ECO:0000313" key="1">
    <source>
        <dbReference type="EMBL" id="SDF28261.1"/>
    </source>
</evidence>
<dbReference type="RefSeq" id="WP_092365921.1">
    <property type="nucleotide sequence ID" value="NZ_FNBM01000002.1"/>
</dbReference>
<proteinExistence type="predicted"/>
<gene>
    <name evidence="1" type="ORF">SAMN05216381_1252</name>
</gene>
<organism evidence="1 2">
    <name type="scientific">Phytopseudomonas seleniipraecipitans</name>
    <dbReference type="NCBI Taxonomy" id="640205"/>
    <lineage>
        <taxon>Bacteria</taxon>
        <taxon>Pseudomonadati</taxon>
        <taxon>Pseudomonadota</taxon>
        <taxon>Gammaproteobacteria</taxon>
        <taxon>Pseudomonadales</taxon>
        <taxon>Pseudomonadaceae</taxon>
        <taxon>Phytopseudomonas</taxon>
    </lineage>
</organism>
<dbReference type="STRING" id="640205.SAMN05216381_1252"/>
<name>A0A1G7JTQ7_9GAMM</name>
<dbReference type="AlphaFoldDB" id="A0A1G7JTQ7"/>
<dbReference type="EMBL" id="FNBM01000002">
    <property type="protein sequence ID" value="SDF28261.1"/>
    <property type="molecule type" value="Genomic_DNA"/>
</dbReference>
<dbReference type="OrthoDB" id="6892877at2"/>
<dbReference type="Proteomes" id="UP000243378">
    <property type="component" value="Unassembled WGS sequence"/>
</dbReference>
<sequence>MAYPAKFDNQADPYGHLLQRLASALDEASNLDHLSDEPATEMEVRGLSATELALITAYLANDYAWLRGWHITGAAPRVPLSPPFERHAGAVIGCAAGTAPRGAQLVADD</sequence>